<dbReference type="PANTHER" id="PTHR13491">
    <property type="entry name" value="ZCCHC10 PROTEIN"/>
    <property type="match status" value="1"/>
</dbReference>
<comment type="caution">
    <text evidence="4">The sequence shown here is derived from an EMBL/GenBank/DDBJ whole genome shotgun (WGS) entry which is preliminary data.</text>
</comment>
<feature type="region of interest" description="Disordered" evidence="2">
    <location>
        <begin position="1"/>
        <end position="81"/>
    </location>
</feature>
<feature type="region of interest" description="Disordered" evidence="2">
    <location>
        <begin position="307"/>
        <end position="330"/>
    </location>
</feature>
<feature type="compositionally biased region" description="Basic residues" evidence="2">
    <location>
        <begin position="361"/>
        <end position="372"/>
    </location>
</feature>
<keyword evidence="5" id="KW-1185">Reference proteome</keyword>
<name>A0ABD2XLS6_9HYME</name>
<feature type="coiled-coil region" evidence="1">
    <location>
        <begin position="163"/>
        <end position="197"/>
    </location>
</feature>
<dbReference type="PANTHER" id="PTHR13491:SF0">
    <property type="entry name" value="ZINC FINGER CCHC DOMAIN-CONTAINING PROTEIN 10"/>
    <property type="match status" value="1"/>
</dbReference>
<dbReference type="Proteomes" id="UP001627154">
    <property type="component" value="Unassembled WGS sequence"/>
</dbReference>
<feature type="region of interest" description="Disordered" evidence="2">
    <location>
        <begin position="250"/>
        <end position="293"/>
    </location>
</feature>
<keyword evidence="1" id="KW-0175">Coiled coil</keyword>
<proteinExistence type="predicted"/>
<feature type="compositionally biased region" description="Low complexity" evidence="2">
    <location>
        <begin position="45"/>
        <end position="58"/>
    </location>
</feature>
<protein>
    <recommendedName>
        <fullName evidence="3">CCDC92/74 N-terminal domain-containing protein</fullName>
    </recommendedName>
</protein>
<feature type="compositionally biased region" description="Low complexity" evidence="2">
    <location>
        <begin position="474"/>
        <end position="490"/>
    </location>
</feature>
<evidence type="ECO:0000256" key="2">
    <source>
        <dbReference type="SAM" id="MobiDB-lite"/>
    </source>
</evidence>
<accession>A0ABD2XLS6</accession>
<feature type="domain" description="CCDC92/74 N-terminal" evidence="3">
    <location>
        <begin position="79"/>
        <end position="127"/>
    </location>
</feature>
<dbReference type="InterPro" id="IPR039715">
    <property type="entry name" value="ZCCHC10"/>
</dbReference>
<feature type="compositionally biased region" description="Low complexity" evidence="2">
    <location>
        <begin position="415"/>
        <end position="433"/>
    </location>
</feature>
<dbReference type="Pfam" id="PF14916">
    <property type="entry name" value="CCDC92"/>
    <property type="match status" value="1"/>
</dbReference>
<reference evidence="4 5" key="1">
    <citation type="journal article" date="2024" name="bioRxiv">
        <title>A reference genome for Trichogramma kaykai: A tiny desert-dwelling parasitoid wasp with competing sex-ratio distorters.</title>
        <authorList>
            <person name="Culotta J."/>
            <person name="Lindsey A.R."/>
        </authorList>
    </citation>
    <scope>NUCLEOTIDE SEQUENCE [LARGE SCALE GENOMIC DNA]</scope>
    <source>
        <strain evidence="4 5">KSX58</strain>
    </source>
</reference>
<feature type="compositionally biased region" description="Low complexity" evidence="2">
    <location>
        <begin position="284"/>
        <end position="293"/>
    </location>
</feature>
<feature type="compositionally biased region" description="Low complexity" evidence="2">
    <location>
        <begin position="261"/>
        <end position="276"/>
    </location>
</feature>
<dbReference type="InterPro" id="IPR039496">
    <property type="entry name" value="CCDC92/74_N"/>
</dbReference>
<organism evidence="4 5">
    <name type="scientific">Trichogramma kaykai</name>
    <dbReference type="NCBI Taxonomy" id="54128"/>
    <lineage>
        <taxon>Eukaryota</taxon>
        <taxon>Metazoa</taxon>
        <taxon>Ecdysozoa</taxon>
        <taxon>Arthropoda</taxon>
        <taxon>Hexapoda</taxon>
        <taxon>Insecta</taxon>
        <taxon>Pterygota</taxon>
        <taxon>Neoptera</taxon>
        <taxon>Endopterygota</taxon>
        <taxon>Hymenoptera</taxon>
        <taxon>Apocrita</taxon>
        <taxon>Proctotrupomorpha</taxon>
        <taxon>Chalcidoidea</taxon>
        <taxon>Trichogrammatidae</taxon>
        <taxon>Trichogramma</taxon>
    </lineage>
</organism>
<evidence type="ECO:0000259" key="3">
    <source>
        <dbReference type="Pfam" id="PF14916"/>
    </source>
</evidence>
<sequence>MTSKVLVKLPVVPFSQKGSSCDDVLQRPKKQQPPASNSGGGGGSSNNAASSVEASSDSQPTGGAESSDAARPAHEHSHEDKVARLEQNVEFLQEQHRTMLVALHKEIDQLRQRNRELQFQLVFSSKGPKISPCGISSPEDAATCGGASNKLKESPTNVTPLQIELLERDAQELRVCLDEEKKLNATLSATIDEQRRALDALARAATRLGASDKAVQVDTTMECQQVEMQARLVDAEALVKRLRQESVEQRKELGQLKQQVSSSSSTSSSSSSSSSSRNGRTHRPPSSYYPSGAAAAAPIPAVVVDPRQPQLSDEQQQQQQQHQRAFSKFPPLQTQSYWHRASRTNHGCYDSGPQLHGYQRNARHHNHHHQSHHQQQQQQQQQQQYQHHQQHHHNRHQALVQQQQQSKDSQAKPPASSSSSSSSSAAATAASSSLLPQLRNGGVRVDTSGSGYPPFFRARGGHGHSYYKDNGCDQPQAQQQQQQNRNGGNNRKYRGARPPRRENGHHPQNGGTPRDYTAGNQQHRDRDNQRQPRKPRS</sequence>
<evidence type="ECO:0000256" key="1">
    <source>
        <dbReference type="SAM" id="Coils"/>
    </source>
</evidence>
<gene>
    <name evidence="4" type="ORF">TKK_001347</name>
</gene>
<feature type="compositionally biased region" description="Basic and acidic residues" evidence="2">
    <location>
        <begin position="71"/>
        <end position="81"/>
    </location>
</feature>
<feature type="compositionally biased region" description="Low complexity" evidence="2">
    <location>
        <begin position="307"/>
        <end position="323"/>
    </location>
</feature>
<feature type="compositionally biased region" description="Low complexity" evidence="2">
    <location>
        <begin position="373"/>
        <end position="387"/>
    </location>
</feature>
<evidence type="ECO:0000313" key="4">
    <source>
        <dbReference type="EMBL" id="KAL3405929.1"/>
    </source>
</evidence>
<dbReference type="AlphaFoldDB" id="A0ABD2XLS6"/>
<feature type="region of interest" description="Disordered" evidence="2">
    <location>
        <begin position="344"/>
        <end position="537"/>
    </location>
</feature>
<dbReference type="EMBL" id="JBJJXI010000019">
    <property type="protein sequence ID" value="KAL3405929.1"/>
    <property type="molecule type" value="Genomic_DNA"/>
</dbReference>
<evidence type="ECO:0000313" key="5">
    <source>
        <dbReference type="Proteomes" id="UP001627154"/>
    </source>
</evidence>